<dbReference type="Proteomes" id="UP000005447">
    <property type="component" value="Unassembled WGS sequence"/>
</dbReference>
<reference evidence="1" key="2">
    <citation type="submission" date="2025-08" db="UniProtKB">
        <authorList>
            <consortium name="Ensembl"/>
        </authorList>
    </citation>
    <scope>IDENTIFICATION</scope>
    <source>
        <strain evidence="1">2N</strain>
    </source>
</reference>
<dbReference type="Bgee" id="ENSCPOG00000013859">
    <property type="expression patterns" value="Expressed in adrenal gland and 13 other cell types or tissues"/>
</dbReference>
<keyword evidence="2" id="KW-1185">Reference proteome</keyword>
<evidence type="ECO:0000313" key="1">
    <source>
        <dbReference type="Ensembl" id="ENSCPOP00000029122.1"/>
    </source>
</evidence>
<accession>A0A286XUA9</accession>
<dbReference type="AlphaFoldDB" id="A0A286XUA9"/>
<gene>
    <name evidence="1" type="primary">LSS</name>
</gene>
<protein>
    <submittedName>
        <fullName evidence="1">Lanosterol synthase</fullName>
    </submittedName>
</protein>
<name>A0A286XUA9_CAVPO</name>
<dbReference type="VEuPathDB" id="HostDB:ENSCPOG00000013859"/>
<proteinExistence type="predicted"/>
<sequence>QEHVFRIPDYLWLGLDGMKMQVRCS</sequence>
<reference evidence="1" key="3">
    <citation type="submission" date="2025-09" db="UniProtKB">
        <authorList>
            <consortium name="Ensembl"/>
        </authorList>
    </citation>
    <scope>IDENTIFICATION</scope>
    <source>
        <strain evidence="1">2N</strain>
    </source>
</reference>
<dbReference type="EMBL" id="AAKN02051914">
    <property type="status" value="NOT_ANNOTATED_CDS"/>
    <property type="molecule type" value="Genomic_DNA"/>
</dbReference>
<organism evidence="1 2">
    <name type="scientific">Cavia porcellus</name>
    <name type="common">Guinea pig</name>
    <dbReference type="NCBI Taxonomy" id="10141"/>
    <lineage>
        <taxon>Eukaryota</taxon>
        <taxon>Metazoa</taxon>
        <taxon>Chordata</taxon>
        <taxon>Craniata</taxon>
        <taxon>Vertebrata</taxon>
        <taxon>Euteleostomi</taxon>
        <taxon>Mammalia</taxon>
        <taxon>Eutheria</taxon>
        <taxon>Euarchontoglires</taxon>
        <taxon>Glires</taxon>
        <taxon>Rodentia</taxon>
        <taxon>Hystricomorpha</taxon>
        <taxon>Caviidae</taxon>
        <taxon>Cavia</taxon>
    </lineage>
</organism>
<dbReference type="Ensembl" id="ENSCPOT00000035095.1">
    <property type="protein sequence ID" value="ENSCPOP00000029122.1"/>
    <property type="gene ID" value="ENSCPOG00000013859.4"/>
</dbReference>
<dbReference type="GeneTree" id="ENSGT00390000011570"/>
<evidence type="ECO:0000313" key="2">
    <source>
        <dbReference type="Proteomes" id="UP000005447"/>
    </source>
</evidence>
<reference evidence="2" key="1">
    <citation type="journal article" date="2011" name="Nature">
        <title>A high-resolution map of human evolutionary constraint using 29 mammals.</title>
        <authorList>
            <person name="Lindblad-Toh K."/>
            <person name="Garber M."/>
            <person name="Zuk O."/>
            <person name="Lin M.F."/>
            <person name="Parker B.J."/>
            <person name="Washietl S."/>
            <person name="Kheradpour P."/>
            <person name="Ernst J."/>
            <person name="Jordan G."/>
            <person name="Mauceli E."/>
            <person name="Ward L.D."/>
            <person name="Lowe C.B."/>
            <person name="Holloway A.K."/>
            <person name="Clamp M."/>
            <person name="Gnerre S."/>
            <person name="Alfoldi J."/>
            <person name="Beal K."/>
            <person name="Chang J."/>
            <person name="Clawson H."/>
            <person name="Cuff J."/>
            <person name="Di Palma F."/>
            <person name="Fitzgerald S."/>
            <person name="Flicek P."/>
            <person name="Guttman M."/>
            <person name="Hubisz M.J."/>
            <person name="Jaffe D.B."/>
            <person name="Jungreis I."/>
            <person name="Kent W.J."/>
            <person name="Kostka D."/>
            <person name="Lara M."/>
            <person name="Martins A.L."/>
            <person name="Massingham T."/>
            <person name="Moltke I."/>
            <person name="Raney B.J."/>
            <person name="Rasmussen M.D."/>
            <person name="Robinson J."/>
            <person name="Stark A."/>
            <person name="Vilella A.J."/>
            <person name="Wen J."/>
            <person name="Xie X."/>
            <person name="Zody M.C."/>
            <person name="Baldwin J."/>
            <person name="Bloom T."/>
            <person name="Chin C.W."/>
            <person name="Heiman D."/>
            <person name="Nicol R."/>
            <person name="Nusbaum C."/>
            <person name="Young S."/>
            <person name="Wilkinson J."/>
            <person name="Worley K.C."/>
            <person name="Kovar C.L."/>
            <person name="Muzny D.M."/>
            <person name="Gibbs R.A."/>
            <person name="Cree A."/>
            <person name="Dihn H.H."/>
            <person name="Fowler G."/>
            <person name="Jhangiani S."/>
            <person name="Joshi V."/>
            <person name="Lee S."/>
            <person name="Lewis L.R."/>
            <person name="Nazareth L.V."/>
            <person name="Okwuonu G."/>
            <person name="Santibanez J."/>
            <person name="Warren W.C."/>
            <person name="Mardis E.R."/>
            <person name="Weinstock G.M."/>
            <person name="Wilson R.K."/>
            <person name="Delehaunty K."/>
            <person name="Dooling D."/>
            <person name="Fronik C."/>
            <person name="Fulton L."/>
            <person name="Fulton B."/>
            <person name="Graves T."/>
            <person name="Minx P."/>
            <person name="Sodergren E."/>
            <person name="Birney E."/>
            <person name="Margulies E.H."/>
            <person name="Herrero J."/>
            <person name="Green E.D."/>
            <person name="Haussler D."/>
            <person name="Siepel A."/>
            <person name="Goldman N."/>
            <person name="Pollard K.S."/>
            <person name="Pedersen J.S."/>
            <person name="Lander E.S."/>
            <person name="Kellis M."/>
        </authorList>
    </citation>
    <scope>NUCLEOTIDE SEQUENCE [LARGE SCALE GENOMIC DNA]</scope>
    <source>
        <strain evidence="2">2N</strain>
    </source>
</reference>